<dbReference type="OrthoDB" id="9809670at2"/>
<keyword evidence="7" id="KW-1185">Reference proteome</keyword>
<evidence type="ECO:0000256" key="2">
    <source>
        <dbReference type="SAM" id="Phobius"/>
    </source>
</evidence>
<dbReference type="Pfam" id="PF07730">
    <property type="entry name" value="HisKA_3"/>
    <property type="match status" value="1"/>
</dbReference>
<dbReference type="Pfam" id="PF07495">
    <property type="entry name" value="Y_Y_Y"/>
    <property type="match status" value="1"/>
</dbReference>
<gene>
    <name evidence="6" type="ORF">SAMN05216464_102673</name>
</gene>
<dbReference type="SUPFAM" id="SSF55874">
    <property type="entry name" value="ATPase domain of HSP90 chaperone/DNA topoisomerase II/histidine kinase"/>
    <property type="match status" value="1"/>
</dbReference>
<dbReference type="EMBL" id="FNAI01000002">
    <property type="protein sequence ID" value="SDD81905.1"/>
    <property type="molecule type" value="Genomic_DNA"/>
</dbReference>
<dbReference type="SUPFAM" id="SSF63829">
    <property type="entry name" value="Calcium-dependent phosphotriesterase"/>
    <property type="match status" value="3"/>
</dbReference>
<dbReference type="AlphaFoldDB" id="A0A1G6XWY1"/>
<dbReference type="PANTHER" id="PTHR43547">
    <property type="entry name" value="TWO-COMPONENT HISTIDINE KINASE"/>
    <property type="match status" value="1"/>
</dbReference>
<dbReference type="InterPro" id="IPR015943">
    <property type="entry name" value="WD40/YVTN_repeat-like_dom_sf"/>
</dbReference>
<dbReference type="InterPro" id="IPR036890">
    <property type="entry name" value="HATPase_C_sf"/>
</dbReference>
<evidence type="ECO:0000259" key="5">
    <source>
        <dbReference type="Pfam" id="PF07730"/>
    </source>
</evidence>
<dbReference type="Gene3D" id="2.130.10.10">
    <property type="entry name" value="YVTN repeat-like/Quinoprotein amine dehydrogenase"/>
    <property type="match status" value="2"/>
</dbReference>
<dbReference type="GO" id="GO:0046983">
    <property type="term" value="F:protein dimerization activity"/>
    <property type="evidence" value="ECO:0007669"/>
    <property type="project" value="InterPro"/>
</dbReference>
<evidence type="ECO:0000259" key="3">
    <source>
        <dbReference type="Pfam" id="PF02518"/>
    </source>
</evidence>
<sequence length="984" mass="110308">MTKTFLFRVVALVCVVYLGFIGARPAYAQKYTFAHYDIEDGLIQSQVNRFSMDADHRLWMGTFGGACRFDGKEFIGYSRQNGLPNNFVGAVLNDREGRNWFGTLGGLAMLQNGKITLYNPDITLKRNVVTNIVQDAAGTVWVVIGETLFKINGQKLQHVVIADNAIVTNLTLNSAGRVYAAVFKQGIYCFNGRSWNVCIRLSGNYQELPIRRMMFDRVDKQKLYLLTWFGMFTVKGDVVTSLPEEQAALIKGQLLSFAQDADNNLWIGTDNGAYCICSDGVTHYSSQNGLTDNSIADIYLDADNNLWLGSLGNGVFRFEGNKFLTFDGSQGLHDAKIVMGITLDWNNDVLLGAEGGGLIRYDGKKLFDVKTPVSPKYFKGIQCLYTDKNKTVWIGTALTGLWQYNSNGFKQIKGSPFISFNGITSDSKGTLWMASSQGCFYYENGLLKQLEGVPTFTTSIVITGHDSLFVGTQNGIVLVVNKKVMNTYNQKFLKNTTILCMINYKGMMLVGTDDRGLFSWDLNTGALKNYTINDGLKSNSIYSLVADDREKLWIGTGRGVNRMSYKTSGKKFEIIDNIGTKEQVMESNQNAIVYKDHKVWVGTTKAVMVYNTKVRMQPSPPPHIIIETVKLMPQINNNADTNITYLNNGVQLNHTQNHLSISFLGVYLKNPDGVSYRYKLVGLDSTFCAPVKNNVVDYPSLPPGKYTFQVKAISPDGKVSVNTASFGFCISSPFYKTFIFQASVILFFMLIGFGVQRFLHALKIQRQNAIEVMKQDEKIKIRQQTAEDFHDDLGNKLTRISILSEILNAKIDKDKADQRGLVEQIKQNAAALYNGTKDILWALDPKSDNLYETLVHIKEIGIELFQDMPVNFKFEGIDQNLRQIKLPMEYSRNITMIFKELLNNSLKHAEAAEVIIQLVYTDKNEISLYFTDNGKGFDEQKHGRGHGINNIKARAKRINAGLVIFSEEGKGTNVELKFKKNGLV</sequence>
<dbReference type="InterPro" id="IPR011712">
    <property type="entry name" value="Sig_transdc_His_kin_sub3_dim/P"/>
</dbReference>
<feature type="domain" description="Two component regulator three Y" evidence="4">
    <location>
        <begin position="670"/>
        <end position="728"/>
    </location>
</feature>
<dbReference type="STRING" id="1391627.SAMN05216464_102673"/>
<keyword evidence="2" id="KW-0472">Membrane</keyword>
<organism evidence="6 7">
    <name type="scientific">Mucilaginibacter pineti</name>
    <dbReference type="NCBI Taxonomy" id="1391627"/>
    <lineage>
        <taxon>Bacteria</taxon>
        <taxon>Pseudomonadati</taxon>
        <taxon>Bacteroidota</taxon>
        <taxon>Sphingobacteriia</taxon>
        <taxon>Sphingobacteriales</taxon>
        <taxon>Sphingobacteriaceae</taxon>
        <taxon>Mucilaginibacter</taxon>
    </lineage>
</organism>
<dbReference type="GO" id="GO:0016020">
    <property type="term" value="C:membrane"/>
    <property type="evidence" value="ECO:0007669"/>
    <property type="project" value="InterPro"/>
</dbReference>
<proteinExistence type="predicted"/>
<evidence type="ECO:0000313" key="7">
    <source>
        <dbReference type="Proteomes" id="UP000199072"/>
    </source>
</evidence>
<dbReference type="Pfam" id="PF02518">
    <property type="entry name" value="HATPase_c"/>
    <property type="match status" value="1"/>
</dbReference>
<evidence type="ECO:0000259" key="4">
    <source>
        <dbReference type="Pfam" id="PF07495"/>
    </source>
</evidence>
<reference evidence="6 7" key="1">
    <citation type="submission" date="2016-10" db="EMBL/GenBank/DDBJ databases">
        <authorList>
            <person name="de Groot N.N."/>
        </authorList>
    </citation>
    <scope>NUCLEOTIDE SEQUENCE [LARGE SCALE GENOMIC DNA]</scope>
    <source>
        <strain evidence="6 7">47C3B</strain>
    </source>
</reference>
<dbReference type="InterPro" id="IPR011110">
    <property type="entry name" value="Reg_prop"/>
</dbReference>
<dbReference type="PANTHER" id="PTHR43547:SF2">
    <property type="entry name" value="HYBRID SIGNAL TRANSDUCTION HISTIDINE KINASE C"/>
    <property type="match status" value="1"/>
</dbReference>
<dbReference type="GO" id="GO:0000155">
    <property type="term" value="F:phosphorelay sensor kinase activity"/>
    <property type="evidence" value="ECO:0007669"/>
    <property type="project" value="InterPro"/>
</dbReference>
<feature type="transmembrane region" description="Helical" evidence="2">
    <location>
        <begin position="738"/>
        <end position="759"/>
    </location>
</feature>
<dbReference type="InterPro" id="IPR011123">
    <property type="entry name" value="Y_Y_Y"/>
</dbReference>
<protein>
    <submittedName>
        <fullName evidence="6">Two component regulator propeller</fullName>
    </submittedName>
</protein>
<dbReference type="Gene3D" id="1.20.5.1930">
    <property type="match status" value="1"/>
</dbReference>
<keyword evidence="2" id="KW-1133">Transmembrane helix</keyword>
<dbReference type="InterPro" id="IPR013783">
    <property type="entry name" value="Ig-like_fold"/>
</dbReference>
<evidence type="ECO:0000256" key="1">
    <source>
        <dbReference type="ARBA" id="ARBA00022553"/>
    </source>
</evidence>
<dbReference type="Gene3D" id="2.60.40.10">
    <property type="entry name" value="Immunoglobulins"/>
    <property type="match status" value="1"/>
</dbReference>
<evidence type="ECO:0000313" key="6">
    <source>
        <dbReference type="EMBL" id="SDD81905.1"/>
    </source>
</evidence>
<dbReference type="Pfam" id="PF07494">
    <property type="entry name" value="Reg_prop"/>
    <property type="match status" value="3"/>
</dbReference>
<feature type="domain" description="Signal transduction histidine kinase subgroup 3 dimerisation and phosphoacceptor" evidence="5">
    <location>
        <begin position="782"/>
        <end position="846"/>
    </location>
</feature>
<dbReference type="Proteomes" id="UP000199072">
    <property type="component" value="Unassembled WGS sequence"/>
</dbReference>
<dbReference type="Gene3D" id="3.30.565.10">
    <property type="entry name" value="Histidine kinase-like ATPase, C-terminal domain"/>
    <property type="match status" value="1"/>
</dbReference>
<accession>A0A1G6XWY1</accession>
<feature type="domain" description="Histidine kinase/HSP90-like ATPase" evidence="3">
    <location>
        <begin position="893"/>
        <end position="980"/>
    </location>
</feature>
<keyword evidence="2" id="KW-0812">Transmembrane</keyword>
<dbReference type="InterPro" id="IPR003594">
    <property type="entry name" value="HATPase_dom"/>
</dbReference>
<dbReference type="CDD" id="cd16917">
    <property type="entry name" value="HATPase_UhpB-NarQ-NarX-like"/>
    <property type="match status" value="1"/>
</dbReference>
<keyword evidence="1" id="KW-0597">Phosphoprotein</keyword>
<dbReference type="RefSeq" id="WP_143014067.1">
    <property type="nucleotide sequence ID" value="NZ_FNAI01000002.1"/>
</dbReference>
<name>A0A1G6XWY1_9SPHI</name>